<proteinExistence type="predicted"/>
<evidence type="ECO:0000313" key="5">
    <source>
        <dbReference type="Proteomes" id="UP000649573"/>
    </source>
</evidence>
<dbReference type="SUPFAM" id="SSF50199">
    <property type="entry name" value="Staphylococcal nuclease"/>
    <property type="match status" value="1"/>
</dbReference>
<keyword evidence="5" id="KW-1185">Reference proteome</keyword>
<feature type="compositionally biased region" description="Low complexity" evidence="1">
    <location>
        <begin position="184"/>
        <end position="205"/>
    </location>
</feature>
<feature type="signal peptide" evidence="2">
    <location>
        <begin position="1"/>
        <end position="29"/>
    </location>
</feature>
<evidence type="ECO:0000256" key="2">
    <source>
        <dbReference type="SAM" id="SignalP"/>
    </source>
</evidence>
<sequence>MRRLWWGASHRTRLAVMCLGVVTALVTTAAAGLLDNAQPRQHGDAGLDTAVHRGDSFEVTVHTVSDVDLFEGVEPATGVFFDARVAGLRRIADCWLAESRATAQNLLLGKTVRLTVKKDVDADSNRIAVDVRLPNGEDYARTIVHDGVARADLTSRDELAPVESSARQERRGLWAASCLTNEMPTSSTTTSSSTPTTTTTTSTPEPSTPPPPPPPVTTTTTTTTTPFDEIDNIWPGKICFKEGARRTTSNGEEMVCARNGRNNLRWRRAD</sequence>
<evidence type="ECO:0000259" key="3">
    <source>
        <dbReference type="Pfam" id="PF00565"/>
    </source>
</evidence>
<accession>A0ABQ2UEJ0</accession>
<dbReference type="Pfam" id="PF00565">
    <property type="entry name" value="SNase"/>
    <property type="match status" value="1"/>
</dbReference>
<dbReference type="Gene3D" id="2.40.50.90">
    <property type="match status" value="1"/>
</dbReference>
<gene>
    <name evidence="4" type="ORF">GCM10010178_19810</name>
</gene>
<name>A0ABQ2UEJ0_9PSEU</name>
<feature type="compositionally biased region" description="Low complexity" evidence="1">
    <location>
        <begin position="217"/>
        <end position="226"/>
    </location>
</feature>
<evidence type="ECO:0000256" key="1">
    <source>
        <dbReference type="SAM" id="MobiDB-lite"/>
    </source>
</evidence>
<feature type="compositionally biased region" description="Pro residues" evidence="1">
    <location>
        <begin position="206"/>
        <end position="216"/>
    </location>
</feature>
<dbReference type="InterPro" id="IPR035437">
    <property type="entry name" value="SNase_OB-fold_sf"/>
</dbReference>
<feature type="region of interest" description="Disordered" evidence="1">
    <location>
        <begin position="160"/>
        <end position="230"/>
    </location>
</feature>
<reference evidence="5" key="1">
    <citation type="journal article" date="2019" name="Int. J. Syst. Evol. Microbiol.">
        <title>The Global Catalogue of Microorganisms (GCM) 10K type strain sequencing project: providing services to taxonomists for standard genome sequencing and annotation.</title>
        <authorList>
            <consortium name="The Broad Institute Genomics Platform"/>
            <consortium name="The Broad Institute Genome Sequencing Center for Infectious Disease"/>
            <person name="Wu L."/>
            <person name="Ma J."/>
        </authorList>
    </citation>
    <scope>NUCLEOTIDE SEQUENCE [LARGE SCALE GENOMIC DNA]</scope>
    <source>
        <strain evidence="5">JCM 3296</strain>
    </source>
</reference>
<keyword evidence="2" id="KW-0732">Signal</keyword>
<dbReference type="EMBL" id="BMRE01000005">
    <property type="protein sequence ID" value="GGU27636.1"/>
    <property type="molecule type" value="Genomic_DNA"/>
</dbReference>
<dbReference type="Proteomes" id="UP000649573">
    <property type="component" value="Unassembled WGS sequence"/>
</dbReference>
<feature type="domain" description="TNase-like" evidence="3">
    <location>
        <begin position="95"/>
        <end position="175"/>
    </location>
</feature>
<dbReference type="InterPro" id="IPR016071">
    <property type="entry name" value="Staphylococal_nuclease_OB-fold"/>
</dbReference>
<feature type="chain" id="PRO_5046025245" description="TNase-like domain-containing protein" evidence="2">
    <location>
        <begin position="30"/>
        <end position="270"/>
    </location>
</feature>
<evidence type="ECO:0000313" key="4">
    <source>
        <dbReference type="EMBL" id="GGU27636.1"/>
    </source>
</evidence>
<organism evidence="4 5">
    <name type="scientific">Lentzea flava</name>
    <dbReference type="NCBI Taxonomy" id="103732"/>
    <lineage>
        <taxon>Bacteria</taxon>
        <taxon>Bacillati</taxon>
        <taxon>Actinomycetota</taxon>
        <taxon>Actinomycetes</taxon>
        <taxon>Pseudonocardiales</taxon>
        <taxon>Pseudonocardiaceae</taxon>
        <taxon>Lentzea</taxon>
    </lineage>
</organism>
<comment type="caution">
    <text evidence="4">The sequence shown here is derived from an EMBL/GenBank/DDBJ whole genome shotgun (WGS) entry which is preliminary data.</text>
</comment>
<protein>
    <recommendedName>
        <fullName evidence="3">TNase-like domain-containing protein</fullName>
    </recommendedName>
</protein>
<dbReference type="RefSeq" id="WP_189253308.1">
    <property type="nucleotide sequence ID" value="NZ_BMRE01000005.1"/>
</dbReference>